<proteinExistence type="predicted"/>
<accession>A0A0D2L0N1</accession>
<evidence type="ECO:0000256" key="1">
    <source>
        <dbReference type="SAM" id="MobiDB-lite"/>
    </source>
</evidence>
<name>A0A0D2L0N1_HYPSF</name>
<feature type="region of interest" description="Disordered" evidence="1">
    <location>
        <begin position="91"/>
        <end position="126"/>
    </location>
</feature>
<evidence type="ECO:0000313" key="2">
    <source>
        <dbReference type="EMBL" id="KJA20192.1"/>
    </source>
</evidence>
<dbReference type="EMBL" id="KN817569">
    <property type="protein sequence ID" value="KJA20192.1"/>
    <property type="molecule type" value="Genomic_DNA"/>
</dbReference>
<sequence length="126" mass="14120">MRECTEKLIAVVFRQPQEKSSNLSNVIPVSTLVTPIRIDASMTPPVSINKFTPYSVYEAAINPLEKSKQKLEVATTLTAIPVENVTIERKAPKKAYKEQQTSGAITELKKKKRKSPKNEIDDIFGF</sequence>
<dbReference type="Proteomes" id="UP000054270">
    <property type="component" value="Unassembled WGS sequence"/>
</dbReference>
<organism evidence="2 3">
    <name type="scientific">Hypholoma sublateritium (strain FD-334 SS-4)</name>
    <dbReference type="NCBI Taxonomy" id="945553"/>
    <lineage>
        <taxon>Eukaryota</taxon>
        <taxon>Fungi</taxon>
        <taxon>Dikarya</taxon>
        <taxon>Basidiomycota</taxon>
        <taxon>Agaricomycotina</taxon>
        <taxon>Agaricomycetes</taxon>
        <taxon>Agaricomycetidae</taxon>
        <taxon>Agaricales</taxon>
        <taxon>Agaricineae</taxon>
        <taxon>Strophariaceae</taxon>
        <taxon>Hypholoma</taxon>
    </lineage>
</organism>
<dbReference type="AlphaFoldDB" id="A0A0D2L0N1"/>
<keyword evidence="3" id="KW-1185">Reference proteome</keyword>
<gene>
    <name evidence="2" type="ORF">HYPSUDRAFT_203898</name>
</gene>
<evidence type="ECO:0000313" key="3">
    <source>
        <dbReference type="Proteomes" id="UP000054270"/>
    </source>
</evidence>
<protein>
    <submittedName>
        <fullName evidence="2">Uncharacterized protein</fullName>
    </submittedName>
</protein>
<reference evidence="3" key="1">
    <citation type="submission" date="2014-04" db="EMBL/GenBank/DDBJ databases">
        <title>Evolutionary Origins and Diversification of the Mycorrhizal Mutualists.</title>
        <authorList>
            <consortium name="DOE Joint Genome Institute"/>
            <consortium name="Mycorrhizal Genomics Consortium"/>
            <person name="Kohler A."/>
            <person name="Kuo A."/>
            <person name="Nagy L.G."/>
            <person name="Floudas D."/>
            <person name="Copeland A."/>
            <person name="Barry K.W."/>
            <person name="Cichocki N."/>
            <person name="Veneault-Fourrey C."/>
            <person name="LaButti K."/>
            <person name="Lindquist E.A."/>
            <person name="Lipzen A."/>
            <person name="Lundell T."/>
            <person name="Morin E."/>
            <person name="Murat C."/>
            <person name="Riley R."/>
            <person name="Ohm R."/>
            <person name="Sun H."/>
            <person name="Tunlid A."/>
            <person name="Henrissat B."/>
            <person name="Grigoriev I.V."/>
            <person name="Hibbett D.S."/>
            <person name="Martin F."/>
        </authorList>
    </citation>
    <scope>NUCLEOTIDE SEQUENCE [LARGE SCALE GENOMIC DNA]</scope>
    <source>
        <strain evidence="3">FD-334 SS-4</strain>
    </source>
</reference>